<evidence type="ECO:0000313" key="4">
    <source>
        <dbReference type="Proteomes" id="UP000039324"/>
    </source>
</evidence>
<dbReference type="GO" id="GO:0032008">
    <property type="term" value="P:positive regulation of TOR signaling"/>
    <property type="evidence" value="ECO:0007669"/>
    <property type="project" value="TreeGrafter"/>
</dbReference>
<keyword evidence="4" id="KW-1185">Reference proteome</keyword>
<dbReference type="GO" id="GO:0071230">
    <property type="term" value="P:cellular response to amino acid stimulus"/>
    <property type="evidence" value="ECO:0007669"/>
    <property type="project" value="TreeGrafter"/>
</dbReference>
<dbReference type="GO" id="GO:0071986">
    <property type="term" value="C:Ragulator complex"/>
    <property type="evidence" value="ECO:0007669"/>
    <property type="project" value="TreeGrafter"/>
</dbReference>
<dbReference type="PANTHER" id="PTHR13378:SF1">
    <property type="entry name" value="RAGULATOR COMPLEX PROTEIN LAMTOR3"/>
    <property type="match status" value="1"/>
</dbReference>
<dbReference type="InterPro" id="IPR015019">
    <property type="entry name" value="LAMTOR3"/>
</dbReference>
<organism evidence="2 4">
    <name type="scientific">Plasmodiophora brassicae</name>
    <name type="common">Clubroot disease agent</name>
    <dbReference type="NCBI Taxonomy" id="37360"/>
    <lineage>
        <taxon>Eukaryota</taxon>
        <taxon>Sar</taxon>
        <taxon>Rhizaria</taxon>
        <taxon>Endomyxa</taxon>
        <taxon>Phytomyxea</taxon>
        <taxon>Plasmodiophorida</taxon>
        <taxon>Plasmodiophoridae</taxon>
        <taxon>Plasmodiophora</taxon>
    </lineage>
</organism>
<accession>A0A0G4IL99</accession>
<evidence type="ECO:0000313" key="5">
    <source>
        <dbReference type="Proteomes" id="UP000290189"/>
    </source>
</evidence>
<keyword evidence="3" id="KW-0496">Mitochondrion</keyword>
<dbReference type="Proteomes" id="UP000039324">
    <property type="component" value="Unassembled WGS sequence"/>
</dbReference>
<gene>
    <name evidence="2" type="ORF">PBRA_004638</name>
    <name evidence="3" type="ORF">PLBR_LOCUS717</name>
</gene>
<dbReference type="PANTHER" id="PTHR13378">
    <property type="entry name" value="REGULATOR COMPLEX PROTEIN LAMTOR3"/>
    <property type="match status" value="1"/>
</dbReference>
<dbReference type="AlphaFoldDB" id="A0A0G4IL99"/>
<sequence>MEQLLRGLLEKVPGALAILVNDKDGVLLAQASSSFDVDPWLSTTFVNALEQANKLQLGEPQSITSEFDNATVVHFNMMPLIVTFCMRPDANIGLVYAVFPKLRSCLEPIRIKLESRF</sequence>
<dbReference type="OMA" id="YQVIQMN"/>
<dbReference type="OrthoDB" id="343907at2759"/>
<geneLocation type="mitochondrion" evidence="3"/>
<dbReference type="SMART" id="SM01278">
    <property type="entry name" value="MAPKK1_Int"/>
    <property type="match status" value="1"/>
</dbReference>
<protein>
    <recommendedName>
        <fullName evidence="6">Roadblock/LAMTOR2 domain-containing protein</fullName>
    </recommendedName>
</protein>
<evidence type="ECO:0000313" key="2">
    <source>
        <dbReference type="EMBL" id="CEO95948.1"/>
    </source>
</evidence>
<dbReference type="Pfam" id="PF08923">
    <property type="entry name" value="MAPKK1_Int"/>
    <property type="match status" value="1"/>
</dbReference>
<reference evidence="3 5" key="2">
    <citation type="submission" date="2018-03" db="EMBL/GenBank/DDBJ databases">
        <authorList>
            <person name="Fogelqvist J."/>
        </authorList>
    </citation>
    <scope>NUCLEOTIDE SEQUENCE [LARGE SCALE GENOMIC DNA]</scope>
</reference>
<dbReference type="Proteomes" id="UP000290189">
    <property type="component" value="Unassembled WGS sequence"/>
</dbReference>
<evidence type="ECO:0000256" key="1">
    <source>
        <dbReference type="ARBA" id="ARBA00005356"/>
    </source>
</evidence>
<dbReference type="SUPFAM" id="SSF103196">
    <property type="entry name" value="Roadblock/LC7 domain"/>
    <property type="match status" value="1"/>
</dbReference>
<dbReference type="EMBL" id="OVEO01000001">
    <property type="protein sequence ID" value="SPQ93502.1"/>
    <property type="molecule type" value="Genomic_DNA"/>
</dbReference>
<dbReference type="Gene3D" id="3.30.450.30">
    <property type="entry name" value="Dynein light chain 2a, cytoplasmic"/>
    <property type="match status" value="1"/>
</dbReference>
<name>A0A0G4IL99_PLABS</name>
<comment type="similarity">
    <text evidence="1">Belongs to the LAMTOR3 family.</text>
</comment>
<evidence type="ECO:0000313" key="3">
    <source>
        <dbReference type="EMBL" id="SPQ93502.1"/>
    </source>
</evidence>
<dbReference type="EMBL" id="CDSF01000046">
    <property type="protein sequence ID" value="CEO95948.1"/>
    <property type="molecule type" value="Genomic_DNA"/>
</dbReference>
<reference evidence="2 4" key="1">
    <citation type="submission" date="2015-02" db="EMBL/GenBank/DDBJ databases">
        <authorList>
            <person name="Chooi Y.-H."/>
        </authorList>
    </citation>
    <scope>NUCLEOTIDE SEQUENCE [LARGE SCALE GENOMIC DNA]</scope>
    <source>
        <strain evidence="2">E3</strain>
    </source>
</reference>
<evidence type="ECO:0008006" key="6">
    <source>
        <dbReference type="Google" id="ProtNLM"/>
    </source>
</evidence>
<proteinExistence type="inferred from homology"/>